<dbReference type="Pfam" id="PF22780">
    <property type="entry name" value="HI0933_like_1st"/>
    <property type="match status" value="1"/>
</dbReference>
<accession>A0A134CJC2</accession>
<evidence type="ECO:0000256" key="1">
    <source>
        <dbReference type="ARBA" id="ARBA00001974"/>
    </source>
</evidence>
<evidence type="ECO:0000313" key="6">
    <source>
        <dbReference type="EMBL" id="KXB92295.1"/>
    </source>
</evidence>
<dbReference type="SUPFAM" id="SSF51905">
    <property type="entry name" value="FAD/NAD(P)-binding domain"/>
    <property type="match status" value="1"/>
</dbReference>
<dbReference type="InterPro" id="IPR055178">
    <property type="entry name" value="RsdA/BaiN/AoA(So)-like_dom"/>
</dbReference>
<dbReference type="InterPro" id="IPR023166">
    <property type="entry name" value="BaiN-like_dom_sf"/>
</dbReference>
<dbReference type="NCBIfam" id="TIGR00275">
    <property type="entry name" value="aminoacetone oxidase family FAD-binding enzyme"/>
    <property type="match status" value="1"/>
</dbReference>
<comment type="caution">
    <text evidence="6">The sequence shown here is derived from an EMBL/GenBank/DDBJ whole genome shotgun (WGS) entry which is preliminary data.</text>
</comment>
<keyword evidence="3" id="KW-0274">FAD</keyword>
<name>A0A134CJC2_9FIRM</name>
<evidence type="ECO:0000313" key="7">
    <source>
        <dbReference type="Proteomes" id="UP000070160"/>
    </source>
</evidence>
<evidence type="ECO:0000259" key="4">
    <source>
        <dbReference type="Pfam" id="PF03486"/>
    </source>
</evidence>
<organism evidence="6 7">
    <name type="scientific">Megasphaera hutchinsoni</name>
    <dbReference type="NCBI Taxonomy" id="1588748"/>
    <lineage>
        <taxon>Bacteria</taxon>
        <taxon>Bacillati</taxon>
        <taxon>Bacillota</taxon>
        <taxon>Negativicutes</taxon>
        <taxon>Veillonellales</taxon>
        <taxon>Veillonellaceae</taxon>
        <taxon>Megasphaera</taxon>
    </lineage>
</organism>
<evidence type="ECO:0000259" key="5">
    <source>
        <dbReference type="Pfam" id="PF22780"/>
    </source>
</evidence>
<dbReference type="PATRIC" id="fig|1588748.3.peg.498"/>
<dbReference type="PRINTS" id="PR00411">
    <property type="entry name" value="PNDRDTASEI"/>
</dbReference>
<gene>
    <name evidence="6" type="ORF">HMPREF3182_00525</name>
</gene>
<dbReference type="Gene3D" id="2.40.30.10">
    <property type="entry name" value="Translation factors"/>
    <property type="match status" value="1"/>
</dbReference>
<sequence length="415" mass="45636">MDMKRVGVIGGGAAGCMAAFAAAQAGVKVTLLEKNDIVGKKMGITGKGRCNLTNACSMEEFIANTPGHGRFLYSAYGQFSNQDLCKLVHQWGLETKVERGGRVFPLRDSAIEVRKLWYKALLRVGVDIQLNETVRAIEHTMGHFVVETMQCTYTFDACIIATGGMSYPSTGSTGDGYRFARQLGHEVTELRPALVPFVTRETWPNQLSGLTLKNTEVSLWQGKKQIGNEFGEVLCTHFGVSGPTILRLSSILAHQRKWTYPLILKLNVKPALRVEQLDKRIQRDVEANIRKQVGHALKKLLPQRLLPIVLAQAHIPEDLVVNQLTKEQRSALVEVLQHIPLTITGTRPLTEAIVTAGGVNVKEINPKTMESKIIQHLYFAGEVLDIDAFTGGYNLQAAFSTGYVAGKQAAQEEVG</sequence>
<keyword evidence="7" id="KW-1185">Reference proteome</keyword>
<dbReference type="SUPFAM" id="SSF160996">
    <property type="entry name" value="HI0933 insert domain-like"/>
    <property type="match status" value="1"/>
</dbReference>
<dbReference type="Gene3D" id="1.10.8.260">
    <property type="entry name" value="HI0933 insert domain-like"/>
    <property type="match status" value="1"/>
</dbReference>
<evidence type="ECO:0000256" key="3">
    <source>
        <dbReference type="ARBA" id="ARBA00022827"/>
    </source>
</evidence>
<proteinExistence type="predicted"/>
<reference evidence="7" key="1">
    <citation type="submission" date="2016-01" db="EMBL/GenBank/DDBJ databases">
        <authorList>
            <person name="Mitreva M."/>
            <person name="Pepin K.H."/>
            <person name="Mihindukulasuriya K.A."/>
            <person name="Fulton R."/>
            <person name="Fronick C."/>
            <person name="O'Laughlin M."/>
            <person name="Miner T."/>
            <person name="Herter B."/>
            <person name="Rosa B.A."/>
            <person name="Cordes M."/>
            <person name="Tomlinson C."/>
            <person name="Wollam A."/>
            <person name="Palsikar V.B."/>
            <person name="Mardis E.R."/>
            <person name="Wilson R.K."/>
        </authorList>
    </citation>
    <scope>NUCLEOTIDE SEQUENCE [LARGE SCALE GENOMIC DNA]</scope>
    <source>
        <strain evidence="7">KA00182</strain>
    </source>
</reference>
<dbReference type="Gene3D" id="3.50.50.60">
    <property type="entry name" value="FAD/NAD(P)-binding domain"/>
    <property type="match status" value="1"/>
</dbReference>
<evidence type="ECO:0000256" key="2">
    <source>
        <dbReference type="ARBA" id="ARBA00022630"/>
    </source>
</evidence>
<feature type="domain" description="RsdA/BaiN/AoA(So)-like insert" evidence="5">
    <location>
        <begin position="191"/>
        <end position="354"/>
    </location>
</feature>
<feature type="domain" description="RsdA/BaiN/AoA(So)-like Rossmann fold-like" evidence="4">
    <location>
        <begin position="5"/>
        <end position="407"/>
    </location>
</feature>
<keyword evidence="2" id="KW-0285">Flavoprotein</keyword>
<dbReference type="PANTHER" id="PTHR42887:SF2">
    <property type="entry name" value="OS12G0638800 PROTEIN"/>
    <property type="match status" value="1"/>
</dbReference>
<dbReference type="PROSITE" id="PS51257">
    <property type="entry name" value="PROKAR_LIPOPROTEIN"/>
    <property type="match status" value="1"/>
</dbReference>
<dbReference type="InterPro" id="IPR036188">
    <property type="entry name" value="FAD/NAD-bd_sf"/>
</dbReference>
<dbReference type="AlphaFoldDB" id="A0A134CJC2"/>
<dbReference type="InterPro" id="IPR057661">
    <property type="entry name" value="RsdA/BaiN/AoA(So)_Rossmann"/>
</dbReference>
<dbReference type="EMBL" id="LSDT01000015">
    <property type="protein sequence ID" value="KXB92295.1"/>
    <property type="molecule type" value="Genomic_DNA"/>
</dbReference>
<dbReference type="STRING" id="1588748.HMPREF3182_00525"/>
<dbReference type="Proteomes" id="UP000070160">
    <property type="component" value="Unassembled WGS sequence"/>
</dbReference>
<comment type="cofactor">
    <cofactor evidence="1">
        <name>FAD</name>
        <dbReference type="ChEBI" id="CHEBI:57692"/>
    </cofactor>
</comment>
<dbReference type="Pfam" id="PF03486">
    <property type="entry name" value="HI0933_like"/>
    <property type="match status" value="1"/>
</dbReference>
<dbReference type="InterPro" id="IPR004792">
    <property type="entry name" value="BaiN-like"/>
</dbReference>
<protein>
    <submittedName>
        <fullName evidence="6">Flavoprotein family protein</fullName>
    </submittedName>
</protein>
<dbReference type="PANTHER" id="PTHR42887">
    <property type="entry name" value="OS12G0638800 PROTEIN"/>
    <property type="match status" value="1"/>
</dbReference>